<feature type="domain" description="Peptidase S8/S53" evidence="9">
    <location>
        <begin position="74"/>
        <end position="323"/>
    </location>
</feature>
<dbReference type="PRINTS" id="PR00723">
    <property type="entry name" value="SUBTILISIN"/>
</dbReference>
<keyword evidence="11" id="KW-1185">Reference proteome</keyword>
<dbReference type="Gene3D" id="3.40.50.200">
    <property type="entry name" value="Peptidase S8/S53 domain"/>
    <property type="match status" value="1"/>
</dbReference>
<evidence type="ECO:0000256" key="1">
    <source>
        <dbReference type="ARBA" id="ARBA00011073"/>
    </source>
</evidence>
<evidence type="ECO:0000313" key="11">
    <source>
        <dbReference type="Proteomes" id="UP001171902"/>
    </source>
</evidence>
<feature type="active site" description="Charge relay system" evidence="5">
    <location>
        <position position="276"/>
    </location>
</feature>
<evidence type="ECO:0000256" key="3">
    <source>
        <dbReference type="ARBA" id="ARBA00022801"/>
    </source>
</evidence>
<feature type="signal peptide" evidence="8">
    <location>
        <begin position="1"/>
        <end position="47"/>
    </location>
</feature>
<dbReference type="InterPro" id="IPR036852">
    <property type="entry name" value="Peptidase_S8/S53_dom_sf"/>
</dbReference>
<comment type="caution">
    <text evidence="10">The sequence shown here is derived from an EMBL/GenBank/DDBJ whole genome shotgun (WGS) entry which is preliminary data.</text>
</comment>
<evidence type="ECO:0000256" key="8">
    <source>
        <dbReference type="SAM" id="SignalP"/>
    </source>
</evidence>
<organism evidence="10 11">
    <name type="scientific">Glycomyces tritici</name>
    <dbReference type="NCBI Taxonomy" id="2665176"/>
    <lineage>
        <taxon>Bacteria</taxon>
        <taxon>Bacillati</taxon>
        <taxon>Actinomycetota</taxon>
        <taxon>Actinomycetes</taxon>
        <taxon>Glycomycetales</taxon>
        <taxon>Glycomycetaceae</taxon>
        <taxon>Glycomyces</taxon>
    </lineage>
</organism>
<feature type="active site" description="Charge relay system" evidence="5">
    <location>
        <position position="83"/>
    </location>
</feature>
<evidence type="ECO:0000313" key="10">
    <source>
        <dbReference type="EMBL" id="MDN3242995.1"/>
    </source>
</evidence>
<dbReference type="PANTHER" id="PTHR43806">
    <property type="entry name" value="PEPTIDASE S8"/>
    <property type="match status" value="1"/>
</dbReference>
<dbReference type="Pfam" id="PF00082">
    <property type="entry name" value="Peptidase_S8"/>
    <property type="match status" value="1"/>
</dbReference>
<proteinExistence type="inferred from homology"/>
<name>A0ABT7YWH1_9ACTN</name>
<evidence type="ECO:0000256" key="2">
    <source>
        <dbReference type="ARBA" id="ARBA00022670"/>
    </source>
</evidence>
<dbReference type="PROSITE" id="PS00136">
    <property type="entry name" value="SUBTILASE_ASP"/>
    <property type="match status" value="1"/>
</dbReference>
<evidence type="ECO:0000256" key="7">
    <source>
        <dbReference type="SAM" id="Phobius"/>
    </source>
</evidence>
<feature type="chain" id="PRO_5046351861" evidence="8">
    <location>
        <begin position="48"/>
        <end position="504"/>
    </location>
</feature>
<feature type="region of interest" description="Disordered" evidence="6">
    <location>
        <begin position="1"/>
        <end position="20"/>
    </location>
</feature>
<dbReference type="Proteomes" id="UP001171902">
    <property type="component" value="Unassembled WGS sequence"/>
</dbReference>
<feature type="compositionally biased region" description="Acidic residues" evidence="6">
    <location>
        <begin position="358"/>
        <end position="373"/>
    </location>
</feature>
<feature type="transmembrane region" description="Helical" evidence="7">
    <location>
        <begin position="395"/>
        <end position="414"/>
    </location>
</feature>
<protein>
    <submittedName>
        <fullName evidence="10">S8 family serine peptidase</fullName>
    </submittedName>
</protein>
<feature type="region of interest" description="Disordered" evidence="6">
    <location>
        <begin position="343"/>
        <end position="390"/>
    </location>
</feature>
<feature type="compositionally biased region" description="Low complexity" evidence="6">
    <location>
        <begin position="374"/>
        <end position="384"/>
    </location>
</feature>
<keyword evidence="8" id="KW-0732">Signal</keyword>
<evidence type="ECO:0000256" key="5">
    <source>
        <dbReference type="PROSITE-ProRule" id="PRU01240"/>
    </source>
</evidence>
<keyword evidence="3 5" id="KW-0378">Hydrolase</keyword>
<dbReference type="SUPFAM" id="SSF52743">
    <property type="entry name" value="Subtilisin-like"/>
    <property type="match status" value="1"/>
</dbReference>
<dbReference type="InterPro" id="IPR023827">
    <property type="entry name" value="Peptidase_S8_Asp-AS"/>
</dbReference>
<feature type="region of interest" description="Disordered" evidence="6">
    <location>
        <begin position="421"/>
        <end position="504"/>
    </location>
</feature>
<dbReference type="InterPro" id="IPR000209">
    <property type="entry name" value="Peptidase_S8/S53_dom"/>
</dbReference>
<evidence type="ECO:0000256" key="4">
    <source>
        <dbReference type="ARBA" id="ARBA00022825"/>
    </source>
</evidence>
<dbReference type="RefSeq" id="WP_289959560.1">
    <property type="nucleotide sequence ID" value="NZ_JAUEMJ010000010.1"/>
</dbReference>
<comment type="similarity">
    <text evidence="1 5">Belongs to the peptidase S8 family.</text>
</comment>
<dbReference type="PROSITE" id="PS51892">
    <property type="entry name" value="SUBTILASE"/>
    <property type="match status" value="1"/>
</dbReference>
<evidence type="ECO:0000259" key="9">
    <source>
        <dbReference type="Pfam" id="PF00082"/>
    </source>
</evidence>
<reference evidence="10" key="1">
    <citation type="submission" date="2023-06" db="EMBL/GenBank/DDBJ databases">
        <title>Gycomyces niveus sp.nov., a novel actinomycete isolated from soil in Shouguang.</title>
        <authorList>
            <person name="Yang X."/>
            <person name="Zhao J."/>
        </authorList>
    </citation>
    <scope>NUCLEOTIDE SEQUENCE</scope>
    <source>
        <strain evidence="10">NEAU C2</strain>
    </source>
</reference>
<evidence type="ECO:0000256" key="6">
    <source>
        <dbReference type="SAM" id="MobiDB-lite"/>
    </source>
</evidence>
<keyword evidence="7" id="KW-0472">Membrane</keyword>
<feature type="active site" description="Charge relay system" evidence="5">
    <location>
        <position position="118"/>
    </location>
</feature>
<accession>A0ABT7YWH1</accession>
<keyword evidence="2 5" id="KW-0645">Protease</keyword>
<dbReference type="InterPro" id="IPR015500">
    <property type="entry name" value="Peptidase_S8_subtilisin-rel"/>
</dbReference>
<sequence>MATPLTPIPPKPQPAQRNPGPLAVFGAGLAALATAAVIAATPGTALAQDPTYEADNAWVPEQVQAPAAWETTKGKGVTVAVLDTGINDHPFFADKDILPGYSALGTEDGTGWNDTDGHGSAIAAAVLLTAPEATIMPVRIGTGASVLSGGMGDIQFDAVRWAVDNGADVLVVPWAIYGRGFEGDYLEVLQYAIDKGAMIIASAGNDPDEEVPYPGFVPGVVTVTGTDRNGDIWFENTTTGPEVELAAPADSMTAPLPQDSSLGNTDLYADVVGGTSMGSGVAGGVAALTWASHPDLDASNVIQRMIQTAGDGSGNKAEDTGYGLVNADQAVHAEGIEEVAENPLGYPMGEAGASGASPDDEGTDEPTESEAVDESAGPAAGGAEASKESNLSTTIVVAAAVVLIGAAIAVWLVLRGRGRKNAAAGEPGPYNPASSPVQGGYQQPPAMQQQYGGPPMGGSQGYGAPPPPGPQGYSSPPRAQQGFTLPPNGGDQGTPWRPSDPNRQ</sequence>
<feature type="compositionally biased region" description="Pro residues" evidence="6">
    <location>
        <begin position="1"/>
        <end position="13"/>
    </location>
</feature>
<keyword evidence="4 5" id="KW-0720">Serine protease</keyword>
<dbReference type="EMBL" id="JAUEMJ010000010">
    <property type="protein sequence ID" value="MDN3242995.1"/>
    <property type="molecule type" value="Genomic_DNA"/>
</dbReference>
<feature type="compositionally biased region" description="Low complexity" evidence="6">
    <location>
        <begin position="438"/>
        <end position="453"/>
    </location>
</feature>
<dbReference type="PANTHER" id="PTHR43806:SF11">
    <property type="entry name" value="CEREVISIN-RELATED"/>
    <property type="match status" value="1"/>
</dbReference>
<keyword evidence="7" id="KW-0812">Transmembrane</keyword>
<dbReference type="InterPro" id="IPR050131">
    <property type="entry name" value="Peptidase_S8_subtilisin-like"/>
</dbReference>
<gene>
    <name evidence="10" type="ORF">QWI33_24955</name>
</gene>
<keyword evidence="7" id="KW-1133">Transmembrane helix</keyword>